<gene>
    <name evidence="1" type="ORF">MM415A00288_0050</name>
    <name evidence="2" type="ORF">MM415B06152_0007</name>
</gene>
<dbReference type="EMBL" id="MT142510">
    <property type="protein sequence ID" value="QJA83430.1"/>
    <property type="molecule type" value="Genomic_DNA"/>
</dbReference>
<protein>
    <recommendedName>
        <fullName evidence="3">Phage protein</fullName>
    </recommendedName>
</protein>
<sequence>MSKKITREEIIKSIMDDHYGDLDFIEALNNLTYARKVQLKANLRNNEQRVD</sequence>
<reference evidence="1" key="1">
    <citation type="submission" date="2020-03" db="EMBL/GenBank/DDBJ databases">
        <title>The deep terrestrial virosphere.</title>
        <authorList>
            <person name="Holmfeldt K."/>
            <person name="Nilsson E."/>
            <person name="Simone D."/>
            <person name="Lopez-Fernandez M."/>
            <person name="Wu X."/>
            <person name="de Brujin I."/>
            <person name="Lundin D."/>
            <person name="Andersson A."/>
            <person name="Bertilsson S."/>
            <person name="Dopson M."/>
        </authorList>
    </citation>
    <scope>NUCLEOTIDE SEQUENCE</scope>
    <source>
        <strain evidence="1">MM415A00288</strain>
        <strain evidence="2">MM415B06152</strain>
    </source>
</reference>
<name>A0A6M3KNV9_9ZZZZ</name>
<proteinExistence type="predicted"/>
<evidence type="ECO:0000313" key="2">
    <source>
        <dbReference type="EMBL" id="QJA97543.1"/>
    </source>
</evidence>
<evidence type="ECO:0000313" key="1">
    <source>
        <dbReference type="EMBL" id="QJA83430.1"/>
    </source>
</evidence>
<dbReference type="EMBL" id="MT143503">
    <property type="protein sequence ID" value="QJA97543.1"/>
    <property type="molecule type" value="Genomic_DNA"/>
</dbReference>
<dbReference type="AlphaFoldDB" id="A0A6M3KNV9"/>
<evidence type="ECO:0008006" key="3">
    <source>
        <dbReference type="Google" id="ProtNLM"/>
    </source>
</evidence>
<organism evidence="1">
    <name type="scientific">viral metagenome</name>
    <dbReference type="NCBI Taxonomy" id="1070528"/>
    <lineage>
        <taxon>unclassified sequences</taxon>
        <taxon>metagenomes</taxon>
        <taxon>organismal metagenomes</taxon>
    </lineage>
</organism>
<accession>A0A6M3KNV9</accession>